<organism evidence="1 2">
    <name type="scientific">Algoriphagus faecimaris</name>
    <dbReference type="NCBI Taxonomy" id="686796"/>
    <lineage>
        <taxon>Bacteria</taxon>
        <taxon>Pseudomonadati</taxon>
        <taxon>Bacteroidota</taxon>
        <taxon>Cytophagia</taxon>
        <taxon>Cytophagales</taxon>
        <taxon>Cyclobacteriaceae</taxon>
        <taxon>Algoriphagus</taxon>
    </lineage>
</organism>
<dbReference type="STRING" id="686796.SAMN04488104_103622"/>
<dbReference type="InterPro" id="IPR015018">
    <property type="entry name" value="DUF1905"/>
</dbReference>
<dbReference type="Gene3D" id="2.40.30.100">
    <property type="entry name" value="AF2212/PG0164-like"/>
    <property type="match status" value="1"/>
</dbReference>
<evidence type="ECO:0008006" key="3">
    <source>
        <dbReference type="Google" id="ProtNLM"/>
    </source>
</evidence>
<evidence type="ECO:0000313" key="2">
    <source>
        <dbReference type="Proteomes" id="UP000199060"/>
    </source>
</evidence>
<dbReference type="EMBL" id="FNAC01000036">
    <property type="protein sequence ID" value="SDD54373.1"/>
    <property type="molecule type" value="Genomic_DNA"/>
</dbReference>
<dbReference type="SUPFAM" id="SSF141694">
    <property type="entry name" value="AF2212/PG0164-like"/>
    <property type="match status" value="1"/>
</dbReference>
<keyword evidence="2" id="KW-1185">Reference proteome</keyword>
<dbReference type="Proteomes" id="UP000199060">
    <property type="component" value="Unassembled WGS sequence"/>
</dbReference>
<accession>A0A1G6VLT6</accession>
<dbReference type="RefSeq" id="WP_087940590.1">
    <property type="nucleotide sequence ID" value="NZ_FNAC01000036.1"/>
</dbReference>
<dbReference type="AlphaFoldDB" id="A0A1G6VLT6"/>
<name>A0A1G6VLT6_9BACT</name>
<protein>
    <recommendedName>
        <fullName evidence="3">DUF1905 domain-containing protein</fullName>
    </recommendedName>
</protein>
<evidence type="ECO:0000313" key="1">
    <source>
        <dbReference type="EMBL" id="SDD54373.1"/>
    </source>
</evidence>
<dbReference type="OrthoDB" id="8246703at2"/>
<sequence>MKKLIIENESLELRYIPGNGAWTYQLRIPNTKDIKGKWGDIKVSGTIDDYPIGIKNLGPDKDKDKKLAINGEIRKHIGKTGGDQVRVTLYLHEKDKQLSKKQILETFKESAVLSHFDQLSKAEQDSILDKILSEPKTEKQEQLLLEYILMWS</sequence>
<dbReference type="Pfam" id="PF08922">
    <property type="entry name" value="DUF1905"/>
    <property type="match status" value="1"/>
</dbReference>
<proteinExistence type="predicted"/>
<gene>
    <name evidence="1" type="ORF">SAMN04488104_103622</name>
</gene>
<reference evidence="2" key="1">
    <citation type="submission" date="2016-10" db="EMBL/GenBank/DDBJ databases">
        <authorList>
            <person name="Varghese N."/>
            <person name="Submissions S."/>
        </authorList>
    </citation>
    <scope>NUCLEOTIDE SEQUENCE [LARGE SCALE GENOMIC DNA]</scope>
    <source>
        <strain evidence="2">DSM 23095</strain>
    </source>
</reference>
<dbReference type="InterPro" id="IPR037079">
    <property type="entry name" value="AF2212/PG0164-like_sf"/>
</dbReference>